<keyword evidence="2" id="KW-1185">Reference proteome</keyword>
<organism evidence="1 2">
    <name type="scientific">Araneus ventricosus</name>
    <name type="common">Orbweaver spider</name>
    <name type="synonym">Epeira ventricosa</name>
    <dbReference type="NCBI Taxonomy" id="182803"/>
    <lineage>
        <taxon>Eukaryota</taxon>
        <taxon>Metazoa</taxon>
        <taxon>Ecdysozoa</taxon>
        <taxon>Arthropoda</taxon>
        <taxon>Chelicerata</taxon>
        <taxon>Arachnida</taxon>
        <taxon>Araneae</taxon>
        <taxon>Araneomorphae</taxon>
        <taxon>Entelegynae</taxon>
        <taxon>Araneoidea</taxon>
        <taxon>Araneidae</taxon>
        <taxon>Araneus</taxon>
    </lineage>
</organism>
<evidence type="ECO:0008006" key="3">
    <source>
        <dbReference type="Google" id="ProtNLM"/>
    </source>
</evidence>
<reference evidence="1 2" key="1">
    <citation type="journal article" date="2019" name="Sci. Rep.">
        <title>Orb-weaving spider Araneus ventricosus genome elucidates the spidroin gene catalogue.</title>
        <authorList>
            <person name="Kono N."/>
            <person name="Nakamura H."/>
            <person name="Ohtoshi R."/>
            <person name="Moran D.A.P."/>
            <person name="Shinohara A."/>
            <person name="Yoshida Y."/>
            <person name="Fujiwara M."/>
            <person name="Mori M."/>
            <person name="Tomita M."/>
            <person name="Arakawa K."/>
        </authorList>
    </citation>
    <scope>NUCLEOTIDE SEQUENCE [LARGE SCALE GENOMIC DNA]</scope>
</reference>
<sequence>MAKSNIHGVKLILCIWWDQLDVVHYGLLQPKGIITRELYQQQLMQLSGALNSCGTVQLQIIAIDIDTLNPARRKRVDAFSVETAGSGKHPLSPSSDSLTLLGHPLCTIFAITKPFVDHVMQSSFAYRQFNSNFTCSDLKILPYELIHSRNRGHKVHLPRAWQVLYVYAPRLITLTPLEYGAP</sequence>
<dbReference type="EMBL" id="BGPR01005520">
    <property type="protein sequence ID" value="GBN10947.1"/>
    <property type="molecule type" value="Genomic_DNA"/>
</dbReference>
<dbReference type="AlphaFoldDB" id="A0A4Y2LAU9"/>
<evidence type="ECO:0000313" key="2">
    <source>
        <dbReference type="Proteomes" id="UP000499080"/>
    </source>
</evidence>
<dbReference type="GO" id="GO:0003676">
    <property type="term" value="F:nucleic acid binding"/>
    <property type="evidence" value="ECO:0007669"/>
    <property type="project" value="InterPro"/>
</dbReference>
<protein>
    <recommendedName>
        <fullName evidence="3">Mariner Mos1 transposase</fullName>
    </recommendedName>
</protein>
<comment type="caution">
    <text evidence="1">The sequence shown here is derived from an EMBL/GenBank/DDBJ whole genome shotgun (WGS) entry which is preliminary data.</text>
</comment>
<dbReference type="InterPro" id="IPR001888">
    <property type="entry name" value="Transposase_1"/>
</dbReference>
<dbReference type="Gene3D" id="3.30.420.10">
    <property type="entry name" value="Ribonuclease H-like superfamily/Ribonuclease H"/>
    <property type="match status" value="1"/>
</dbReference>
<dbReference type="InterPro" id="IPR036397">
    <property type="entry name" value="RNaseH_sf"/>
</dbReference>
<proteinExistence type="predicted"/>
<accession>A0A4Y2LAU9</accession>
<name>A0A4Y2LAU9_ARAVE</name>
<evidence type="ECO:0000313" key="1">
    <source>
        <dbReference type="EMBL" id="GBN10947.1"/>
    </source>
</evidence>
<dbReference type="Proteomes" id="UP000499080">
    <property type="component" value="Unassembled WGS sequence"/>
</dbReference>
<dbReference type="OrthoDB" id="616263at2759"/>
<gene>
    <name evidence="1" type="ORF">AVEN_147280_1</name>
</gene>
<dbReference type="Pfam" id="PF01359">
    <property type="entry name" value="Transposase_1"/>
    <property type="match status" value="1"/>
</dbReference>